<dbReference type="EMBL" id="CAJNOK010007223">
    <property type="protein sequence ID" value="CAF1028107.1"/>
    <property type="molecule type" value="Genomic_DNA"/>
</dbReference>
<evidence type="ECO:0000313" key="3">
    <source>
        <dbReference type="Proteomes" id="UP000677228"/>
    </source>
</evidence>
<organism evidence="1 3">
    <name type="scientific">Didymodactylos carnosus</name>
    <dbReference type="NCBI Taxonomy" id="1234261"/>
    <lineage>
        <taxon>Eukaryota</taxon>
        <taxon>Metazoa</taxon>
        <taxon>Spiralia</taxon>
        <taxon>Gnathifera</taxon>
        <taxon>Rotifera</taxon>
        <taxon>Eurotatoria</taxon>
        <taxon>Bdelloidea</taxon>
        <taxon>Philodinida</taxon>
        <taxon>Philodinidae</taxon>
        <taxon>Didymodactylos</taxon>
    </lineage>
</organism>
<dbReference type="Proteomes" id="UP000677228">
    <property type="component" value="Unassembled WGS sequence"/>
</dbReference>
<accession>A0A8S2DTF3</accession>
<dbReference type="EMBL" id="CAJOBA010007236">
    <property type="protein sequence ID" value="CAF3796470.1"/>
    <property type="molecule type" value="Genomic_DNA"/>
</dbReference>
<dbReference type="Proteomes" id="UP000682733">
    <property type="component" value="Unassembled WGS sequence"/>
</dbReference>
<protein>
    <submittedName>
        <fullName evidence="1">Uncharacterized protein</fullName>
    </submittedName>
</protein>
<comment type="caution">
    <text evidence="1">The sequence shown here is derived from an EMBL/GenBank/DDBJ whole genome shotgun (WGS) entry which is preliminary data.</text>
</comment>
<name>A0A8S2DTF3_9BILA</name>
<reference evidence="1" key="1">
    <citation type="submission" date="2021-02" db="EMBL/GenBank/DDBJ databases">
        <authorList>
            <person name="Nowell W R."/>
        </authorList>
    </citation>
    <scope>NUCLEOTIDE SEQUENCE</scope>
</reference>
<proteinExistence type="predicted"/>
<feature type="non-terminal residue" evidence="1">
    <location>
        <position position="1"/>
    </location>
</feature>
<dbReference type="AlphaFoldDB" id="A0A8S2DTF3"/>
<evidence type="ECO:0000313" key="2">
    <source>
        <dbReference type="EMBL" id="CAF3796470.1"/>
    </source>
</evidence>
<sequence length="172" mass="20506">QFGINCQSIIYISKTLHSHVDNSLYIHMSHYIFENSEELRTQIQNYLVSSAPSNFHLDEIRDLFQYNNLFILQNIDDKTSFLLKYLNRSLLADFTSRSIDFYIKWFENFIGDSHYTQTKPKYDDFQRLFDGWLQHIKQNPASLFDSILQTIDQLLSKLPQPSMSDERMKYIV</sequence>
<evidence type="ECO:0000313" key="1">
    <source>
        <dbReference type="EMBL" id="CAF1028107.1"/>
    </source>
</evidence>
<gene>
    <name evidence="1" type="ORF">OVA965_LOCUS15846</name>
    <name evidence="2" type="ORF">TMI583_LOCUS15855</name>
</gene>